<organism evidence="2 3">
    <name type="scientific">Gonium pectorale</name>
    <name type="common">Green alga</name>
    <dbReference type="NCBI Taxonomy" id="33097"/>
    <lineage>
        <taxon>Eukaryota</taxon>
        <taxon>Viridiplantae</taxon>
        <taxon>Chlorophyta</taxon>
        <taxon>core chlorophytes</taxon>
        <taxon>Chlorophyceae</taxon>
        <taxon>CS clade</taxon>
        <taxon>Chlamydomonadales</taxon>
        <taxon>Volvocaceae</taxon>
        <taxon>Gonium</taxon>
    </lineage>
</organism>
<keyword evidence="3" id="KW-1185">Reference proteome</keyword>
<gene>
    <name evidence="2" type="ORF">GPECTOR_67g306</name>
</gene>
<evidence type="ECO:0000256" key="1">
    <source>
        <dbReference type="SAM" id="MobiDB-lite"/>
    </source>
</evidence>
<feature type="compositionally biased region" description="Basic and acidic residues" evidence="1">
    <location>
        <begin position="96"/>
        <end position="109"/>
    </location>
</feature>
<evidence type="ECO:0000313" key="3">
    <source>
        <dbReference type="Proteomes" id="UP000075714"/>
    </source>
</evidence>
<name>A0A150G3L6_GONPE</name>
<sequence>MADTEQTAQAEKAPFLACSSFEGPRDGYVFKLDDAGLGYYLDVPLADRIKAATEAVKEAAKAKPVVVKANNSLLKSLQKRGSAAALPLPSGVPKKAKTDDNKDASKPAYLREMERYKQLSCASDGKDSNRPLVK</sequence>
<feature type="region of interest" description="Disordered" evidence="1">
    <location>
        <begin position="80"/>
        <end position="109"/>
    </location>
</feature>
<reference evidence="3" key="1">
    <citation type="journal article" date="2016" name="Nat. Commun.">
        <title>The Gonium pectorale genome demonstrates co-option of cell cycle regulation during the evolution of multicellularity.</title>
        <authorList>
            <person name="Hanschen E.R."/>
            <person name="Marriage T.N."/>
            <person name="Ferris P.J."/>
            <person name="Hamaji T."/>
            <person name="Toyoda A."/>
            <person name="Fujiyama A."/>
            <person name="Neme R."/>
            <person name="Noguchi H."/>
            <person name="Minakuchi Y."/>
            <person name="Suzuki M."/>
            <person name="Kawai-Toyooka H."/>
            <person name="Smith D.R."/>
            <person name="Sparks H."/>
            <person name="Anderson J."/>
            <person name="Bakaric R."/>
            <person name="Luria V."/>
            <person name="Karger A."/>
            <person name="Kirschner M.W."/>
            <person name="Durand P.M."/>
            <person name="Michod R.E."/>
            <person name="Nozaki H."/>
            <person name="Olson B.J."/>
        </authorList>
    </citation>
    <scope>NUCLEOTIDE SEQUENCE [LARGE SCALE GENOMIC DNA]</scope>
    <source>
        <strain evidence="3">NIES-2863</strain>
    </source>
</reference>
<dbReference type="EMBL" id="LSYV01000068">
    <property type="protein sequence ID" value="KXZ44466.1"/>
    <property type="molecule type" value="Genomic_DNA"/>
</dbReference>
<comment type="caution">
    <text evidence="2">The sequence shown here is derived from an EMBL/GenBank/DDBJ whole genome shotgun (WGS) entry which is preliminary data.</text>
</comment>
<proteinExistence type="predicted"/>
<accession>A0A150G3L6</accession>
<dbReference type="AlphaFoldDB" id="A0A150G3L6"/>
<evidence type="ECO:0000313" key="2">
    <source>
        <dbReference type="EMBL" id="KXZ44466.1"/>
    </source>
</evidence>
<dbReference type="OrthoDB" id="533530at2759"/>
<dbReference type="Proteomes" id="UP000075714">
    <property type="component" value="Unassembled WGS sequence"/>
</dbReference>
<protein>
    <submittedName>
        <fullName evidence="2">Uncharacterized protein</fullName>
    </submittedName>
</protein>